<name>A0AAD8P629_TARER</name>
<proteinExistence type="inferred from homology"/>
<evidence type="ECO:0000256" key="2">
    <source>
        <dbReference type="ARBA" id="ARBA00022679"/>
    </source>
</evidence>
<evidence type="ECO:0000313" key="6">
    <source>
        <dbReference type="Proteomes" id="UP001229421"/>
    </source>
</evidence>
<dbReference type="SUPFAM" id="SSF52540">
    <property type="entry name" value="P-loop containing nucleoside triphosphate hydrolases"/>
    <property type="match status" value="1"/>
</dbReference>
<comment type="similarity">
    <text evidence="1 3">Belongs to the sulfotransferase 1 family.</text>
</comment>
<organism evidence="5 6">
    <name type="scientific">Tagetes erecta</name>
    <name type="common">African marigold</name>
    <dbReference type="NCBI Taxonomy" id="13708"/>
    <lineage>
        <taxon>Eukaryota</taxon>
        <taxon>Viridiplantae</taxon>
        <taxon>Streptophyta</taxon>
        <taxon>Embryophyta</taxon>
        <taxon>Tracheophyta</taxon>
        <taxon>Spermatophyta</taxon>
        <taxon>Magnoliopsida</taxon>
        <taxon>eudicotyledons</taxon>
        <taxon>Gunneridae</taxon>
        <taxon>Pentapetalae</taxon>
        <taxon>asterids</taxon>
        <taxon>campanulids</taxon>
        <taxon>Asterales</taxon>
        <taxon>Asteraceae</taxon>
        <taxon>Asteroideae</taxon>
        <taxon>Heliantheae alliance</taxon>
        <taxon>Tageteae</taxon>
        <taxon>Tagetes</taxon>
    </lineage>
</organism>
<evidence type="ECO:0000256" key="3">
    <source>
        <dbReference type="RuleBase" id="RU361155"/>
    </source>
</evidence>
<dbReference type="InterPro" id="IPR000863">
    <property type="entry name" value="Sulfotransferase_dom"/>
</dbReference>
<dbReference type="EC" id="2.8.2.-" evidence="3"/>
<dbReference type="Proteomes" id="UP001229421">
    <property type="component" value="Unassembled WGS sequence"/>
</dbReference>
<evidence type="ECO:0000313" key="5">
    <source>
        <dbReference type="EMBL" id="KAK1433669.1"/>
    </source>
</evidence>
<protein>
    <recommendedName>
        <fullName evidence="3">Sulfotransferase</fullName>
        <ecNumber evidence="3">2.8.2.-</ecNumber>
    </recommendedName>
</protein>
<dbReference type="PANTHER" id="PTHR11783">
    <property type="entry name" value="SULFOTRANSFERASE SULT"/>
    <property type="match status" value="1"/>
</dbReference>
<accession>A0AAD8P629</accession>
<gene>
    <name evidence="5" type="ORF">QVD17_10583</name>
</gene>
<comment type="caution">
    <text evidence="5">The sequence shown here is derived from an EMBL/GenBank/DDBJ whole genome shotgun (WGS) entry which is preliminary data.</text>
</comment>
<dbReference type="Gene3D" id="3.40.50.300">
    <property type="entry name" value="P-loop containing nucleotide triphosphate hydrolases"/>
    <property type="match status" value="1"/>
</dbReference>
<sequence>MSTYLLTDQNAYYHPTAISDENQTQTDNQQHENFVATLPKNKGWRSENIFLYNGFWLSSDVIKGLLLIHNHFKPQPTDIFLASFMKCGTTWFKALMFATINRHRYKLSDHPLLRTGPQSMFPFLDTHIFLDYPVTNFDHLPAPRLFATHFGYGLLPKSMTSRCKFVYVCRDPKDALVSKWHFMSKLRSKELTPLSFSEAYEMFCNGVSEYGPFWDHVLGYWKASQESPDKILFMKYEDMKREPVVELKKLASFMGMPFTAEEEGRGVVEEIVKLCSFENLSNLDVNKGGGGGQKFTTKVVVENQEFFRKGKVGDWKNYMTYRRDERADRFDHTQQVEGYWFGIRSHKMTWICVA</sequence>
<reference evidence="5" key="1">
    <citation type="journal article" date="2023" name="bioRxiv">
        <title>Improved chromosome-level genome assembly for marigold (Tagetes erecta).</title>
        <authorList>
            <person name="Jiang F."/>
            <person name="Yuan L."/>
            <person name="Wang S."/>
            <person name="Wang H."/>
            <person name="Xu D."/>
            <person name="Wang A."/>
            <person name="Fan W."/>
        </authorList>
    </citation>
    <scope>NUCLEOTIDE SEQUENCE</scope>
    <source>
        <strain evidence="5">WSJ</strain>
        <tissue evidence="5">Leaf</tissue>
    </source>
</reference>
<feature type="domain" description="Sulfotransferase" evidence="4">
    <location>
        <begin position="76"/>
        <end position="330"/>
    </location>
</feature>
<dbReference type="InterPro" id="IPR027417">
    <property type="entry name" value="P-loop_NTPase"/>
</dbReference>
<evidence type="ECO:0000259" key="4">
    <source>
        <dbReference type="Pfam" id="PF00685"/>
    </source>
</evidence>
<dbReference type="Pfam" id="PF00685">
    <property type="entry name" value="Sulfotransfer_1"/>
    <property type="match status" value="1"/>
</dbReference>
<dbReference type="AlphaFoldDB" id="A0AAD8P629"/>
<keyword evidence="2 3" id="KW-0808">Transferase</keyword>
<keyword evidence="6" id="KW-1185">Reference proteome</keyword>
<dbReference type="EMBL" id="JAUHHV010000002">
    <property type="protein sequence ID" value="KAK1433669.1"/>
    <property type="molecule type" value="Genomic_DNA"/>
</dbReference>
<evidence type="ECO:0000256" key="1">
    <source>
        <dbReference type="ARBA" id="ARBA00005771"/>
    </source>
</evidence>
<dbReference type="GO" id="GO:0008146">
    <property type="term" value="F:sulfotransferase activity"/>
    <property type="evidence" value="ECO:0007669"/>
    <property type="project" value="InterPro"/>
</dbReference>